<name>A0ABR2BDQ6_9ROSI</name>
<evidence type="ECO:0000313" key="1">
    <source>
        <dbReference type="EMBL" id="KAK8505031.1"/>
    </source>
</evidence>
<sequence>MMSRRPITQAPISFISCPVYLFLFLSTLAPTLMANTTANTFVLCLLMFLLLQQHFDPISRAPPSITKAYLGKPAAPSLNLDRFTINRYKKTETEAFRPTSPGHSPGVGHLDPPPNRP</sequence>
<dbReference type="Proteomes" id="UP001472677">
    <property type="component" value="Unassembled WGS sequence"/>
</dbReference>
<accession>A0ABR2BDQ6</accession>
<proteinExistence type="predicted"/>
<organism evidence="1 2">
    <name type="scientific">Hibiscus sabdariffa</name>
    <name type="common">roselle</name>
    <dbReference type="NCBI Taxonomy" id="183260"/>
    <lineage>
        <taxon>Eukaryota</taxon>
        <taxon>Viridiplantae</taxon>
        <taxon>Streptophyta</taxon>
        <taxon>Embryophyta</taxon>
        <taxon>Tracheophyta</taxon>
        <taxon>Spermatophyta</taxon>
        <taxon>Magnoliopsida</taxon>
        <taxon>eudicotyledons</taxon>
        <taxon>Gunneridae</taxon>
        <taxon>Pentapetalae</taxon>
        <taxon>rosids</taxon>
        <taxon>malvids</taxon>
        <taxon>Malvales</taxon>
        <taxon>Malvaceae</taxon>
        <taxon>Malvoideae</taxon>
        <taxon>Hibiscus</taxon>
    </lineage>
</organism>
<dbReference type="EMBL" id="JBBPBM010000131">
    <property type="protein sequence ID" value="KAK8505031.1"/>
    <property type="molecule type" value="Genomic_DNA"/>
</dbReference>
<protein>
    <submittedName>
        <fullName evidence="1">Uncharacterized protein</fullName>
    </submittedName>
</protein>
<keyword evidence="2" id="KW-1185">Reference proteome</keyword>
<evidence type="ECO:0000313" key="2">
    <source>
        <dbReference type="Proteomes" id="UP001472677"/>
    </source>
</evidence>
<dbReference type="PROSITE" id="PS51257">
    <property type="entry name" value="PROKAR_LIPOPROTEIN"/>
    <property type="match status" value="1"/>
</dbReference>
<reference evidence="1 2" key="1">
    <citation type="journal article" date="2024" name="G3 (Bethesda)">
        <title>Genome assembly of Hibiscus sabdariffa L. provides insights into metabolisms of medicinal natural products.</title>
        <authorList>
            <person name="Kim T."/>
        </authorList>
    </citation>
    <scope>NUCLEOTIDE SEQUENCE [LARGE SCALE GENOMIC DNA]</scope>
    <source>
        <strain evidence="1">TK-2024</strain>
        <tissue evidence="1">Old leaves</tissue>
    </source>
</reference>
<gene>
    <name evidence="1" type="ORF">V6N12_073797</name>
</gene>
<comment type="caution">
    <text evidence="1">The sequence shown here is derived from an EMBL/GenBank/DDBJ whole genome shotgun (WGS) entry which is preliminary data.</text>
</comment>